<dbReference type="PANTHER" id="PTHR45712">
    <property type="entry name" value="AGAP008170-PA"/>
    <property type="match status" value="1"/>
</dbReference>
<evidence type="ECO:0000256" key="1">
    <source>
        <dbReference type="ARBA" id="ARBA00022614"/>
    </source>
</evidence>
<accession>A0A182UYH3</accession>
<keyword evidence="2" id="KW-0677">Repeat</keyword>
<dbReference type="Pfam" id="PF00560">
    <property type="entry name" value="LRR_1"/>
    <property type="match status" value="1"/>
</dbReference>
<dbReference type="VEuPathDB" id="VectorBase:AMEM21_009681"/>
<dbReference type="SUPFAM" id="SSF52058">
    <property type="entry name" value="L domain-like"/>
    <property type="match status" value="1"/>
</dbReference>
<evidence type="ECO:0000256" key="3">
    <source>
        <dbReference type="SAM" id="SignalP"/>
    </source>
</evidence>
<keyword evidence="3" id="KW-0732">Signal</keyword>
<dbReference type="Proteomes" id="UP000075903">
    <property type="component" value="Unassembled WGS sequence"/>
</dbReference>
<feature type="signal peptide" evidence="3">
    <location>
        <begin position="1"/>
        <end position="25"/>
    </location>
</feature>
<organism evidence="4 5">
    <name type="scientific">Anopheles merus</name>
    <name type="common">Mosquito</name>
    <dbReference type="NCBI Taxonomy" id="30066"/>
    <lineage>
        <taxon>Eukaryota</taxon>
        <taxon>Metazoa</taxon>
        <taxon>Ecdysozoa</taxon>
        <taxon>Arthropoda</taxon>
        <taxon>Hexapoda</taxon>
        <taxon>Insecta</taxon>
        <taxon>Pterygota</taxon>
        <taxon>Neoptera</taxon>
        <taxon>Endopterygota</taxon>
        <taxon>Diptera</taxon>
        <taxon>Nematocera</taxon>
        <taxon>Culicoidea</taxon>
        <taxon>Culicidae</taxon>
        <taxon>Anophelinae</taxon>
        <taxon>Anopheles</taxon>
    </lineage>
</organism>
<dbReference type="Gene3D" id="3.80.10.10">
    <property type="entry name" value="Ribonuclease Inhibitor"/>
    <property type="match status" value="2"/>
</dbReference>
<dbReference type="FunFam" id="3.80.10.10:FF:001220">
    <property type="entry name" value="AGAP007471-PA"/>
    <property type="match status" value="1"/>
</dbReference>
<keyword evidence="1" id="KW-0433">Leucine-rich repeat</keyword>
<evidence type="ECO:0008006" key="6">
    <source>
        <dbReference type="Google" id="ProtNLM"/>
    </source>
</evidence>
<dbReference type="GeneID" id="121591786"/>
<reference evidence="4" key="1">
    <citation type="submission" date="2020-05" db="UniProtKB">
        <authorList>
            <consortium name="EnsemblMetazoa"/>
        </authorList>
    </citation>
    <scope>IDENTIFICATION</scope>
    <source>
        <strain evidence="4">MAF</strain>
    </source>
</reference>
<protein>
    <recommendedName>
        <fullName evidence="6">Leucine rich immune protein (Coil-less)</fullName>
    </recommendedName>
</protein>
<dbReference type="KEGG" id="amer:121591786"/>
<dbReference type="GO" id="GO:0005615">
    <property type="term" value="C:extracellular space"/>
    <property type="evidence" value="ECO:0007669"/>
    <property type="project" value="TreeGrafter"/>
</dbReference>
<evidence type="ECO:0000313" key="4">
    <source>
        <dbReference type="EnsemblMetazoa" id="AMEM005828-PA"/>
    </source>
</evidence>
<dbReference type="VEuPathDB" id="VectorBase:AMEM005828"/>
<dbReference type="PANTHER" id="PTHR45712:SF22">
    <property type="entry name" value="INSULIN-LIKE GROWTH FACTOR-BINDING PROTEIN COMPLEX ACID LABILE SUBUNIT"/>
    <property type="match status" value="1"/>
</dbReference>
<dbReference type="EnsemblMetazoa" id="AMEM005828-RA">
    <property type="protein sequence ID" value="AMEM005828-PA"/>
    <property type="gene ID" value="AMEM005828"/>
</dbReference>
<dbReference type="AlphaFoldDB" id="A0A182UYH3"/>
<dbReference type="InterPro" id="IPR001611">
    <property type="entry name" value="Leu-rich_rpt"/>
</dbReference>
<dbReference type="SMART" id="SM00369">
    <property type="entry name" value="LRR_TYP"/>
    <property type="match status" value="2"/>
</dbReference>
<dbReference type="FunFam" id="3.80.10.10:FF:001054">
    <property type="entry name" value="AGAP007467-PA"/>
    <property type="match status" value="1"/>
</dbReference>
<dbReference type="STRING" id="30066.A0A182UYH3"/>
<proteinExistence type="predicted"/>
<dbReference type="RefSeq" id="XP_041768685.1">
    <property type="nucleotide sequence ID" value="XM_041912751.1"/>
</dbReference>
<feature type="chain" id="PRO_5019354248" description="Leucine rich immune protein (Coil-less)" evidence="3">
    <location>
        <begin position="26"/>
        <end position="448"/>
    </location>
</feature>
<name>A0A182UYH3_ANOME</name>
<dbReference type="Pfam" id="PF13855">
    <property type="entry name" value="LRR_8"/>
    <property type="match status" value="1"/>
</dbReference>
<evidence type="ECO:0000256" key="2">
    <source>
        <dbReference type="ARBA" id="ARBA00022737"/>
    </source>
</evidence>
<dbReference type="InterPro" id="IPR050333">
    <property type="entry name" value="SLRP"/>
</dbReference>
<sequence length="448" mass="50261">MTAVFSAVLLLCILLSLAGLPSCSAQCLEGSMYFCNIGVINMTSDGGARIRKAIDTVQDSFYVAISIEKLIVSSSASGPFLQRIAALTERISYMAYKDRVFQVPADNTLTEIEIVNAVMLRSLVAGTNRHLTRLYLENCLLDRIPPTLSNMIELEELLIMQCALTALRLDVLVNNPKLTTIDLTRNRIRQLFPITTSPKNKLSVTFLSLAANQLERLDMSMFAFMPDLERFDVRGNRIVNFEATAPVTYASLNRLLVSFNNITQFDTRNLTLSELRSLYLDDNALTKLPTHWGKLPKLIYLGFDRNNLKRVDMSFFGKFPTLTAIFICENNVETIRTSTPITMPELDIILFESNQIVSVNFTGCNFPKMNLISLMNNRLTTIPPLLQRFSESRLTMEGNPIKCSSMTAFKSRIVDFRLRVTTGSTQSDCPTTSSIVLDQDQLACCDAR</sequence>
<evidence type="ECO:0000313" key="5">
    <source>
        <dbReference type="Proteomes" id="UP000075903"/>
    </source>
</evidence>
<dbReference type="InterPro" id="IPR032675">
    <property type="entry name" value="LRR_dom_sf"/>
</dbReference>
<keyword evidence="5" id="KW-1185">Reference proteome</keyword>
<dbReference type="InterPro" id="IPR003591">
    <property type="entry name" value="Leu-rich_rpt_typical-subtyp"/>
</dbReference>